<evidence type="ECO:0000256" key="3">
    <source>
        <dbReference type="ARBA" id="ARBA00022857"/>
    </source>
</evidence>
<dbReference type="AlphaFoldDB" id="A0A2V4DJW3"/>
<feature type="binding site" evidence="6">
    <location>
        <position position="175"/>
    </location>
    <ligand>
        <name>NAD(+)</name>
        <dbReference type="ChEBI" id="CHEBI:57540"/>
    </ligand>
</feature>
<feature type="binding site" evidence="6">
    <location>
        <begin position="147"/>
        <end position="148"/>
    </location>
    <ligand>
        <name>NAD(+)</name>
        <dbReference type="ChEBI" id="CHEBI:57540"/>
    </ligand>
</feature>
<comment type="caution">
    <text evidence="6">Lacks conserved residue(s) required for the propagation of feature annotation.</text>
</comment>
<keyword evidence="1 6" id="KW-0808">Transferase</keyword>
<keyword evidence="6" id="KW-0547">Nucleotide-binding</keyword>
<evidence type="ECO:0000256" key="5">
    <source>
        <dbReference type="ARBA" id="ARBA00047925"/>
    </source>
</evidence>
<dbReference type="InterPro" id="IPR002504">
    <property type="entry name" value="NADK"/>
</dbReference>
<dbReference type="GO" id="GO:0005524">
    <property type="term" value="F:ATP binding"/>
    <property type="evidence" value="ECO:0007669"/>
    <property type="project" value="UniProtKB-KW"/>
</dbReference>
<dbReference type="PANTHER" id="PTHR20275:SF0">
    <property type="entry name" value="NAD KINASE"/>
    <property type="match status" value="1"/>
</dbReference>
<dbReference type="Pfam" id="PF20143">
    <property type="entry name" value="NAD_kinase_C"/>
    <property type="match status" value="1"/>
</dbReference>
<comment type="cofactor">
    <cofactor evidence="6">
        <name>a divalent metal cation</name>
        <dbReference type="ChEBI" id="CHEBI:60240"/>
    </cofactor>
</comment>
<dbReference type="GO" id="GO:0006741">
    <property type="term" value="P:NADP+ biosynthetic process"/>
    <property type="evidence" value="ECO:0007669"/>
    <property type="project" value="UniProtKB-UniRule"/>
</dbReference>
<dbReference type="Gene3D" id="3.40.50.10330">
    <property type="entry name" value="Probable inorganic polyphosphate/atp-NAD kinase, domain 1"/>
    <property type="match status" value="1"/>
</dbReference>
<dbReference type="SUPFAM" id="SSF111331">
    <property type="entry name" value="NAD kinase/diacylglycerol kinase-like"/>
    <property type="match status" value="1"/>
</dbReference>
<evidence type="ECO:0000313" key="8">
    <source>
        <dbReference type="Proteomes" id="UP000247673"/>
    </source>
</evidence>
<evidence type="ECO:0000256" key="6">
    <source>
        <dbReference type="HAMAP-Rule" id="MF_00361"/>
    </source>
</evidence>
<comment type="subcellular location">
    <subcellularLocation>
        <location evidence="6">Cytoplasm</location>
    </subcellularLocation>
</comment>
<dbReference type="OrthoDB" id="9774737at2"/>
<dbReference type="InterPro" id="IPR017438">
    <property type="entry name" value="ATP-NAD_kinase_N"/>
</dbReference>
<dbReference type="Pfam" id="PF01513">
    <property type="entry name" value="NAD_kinase"/>
    <property type="match status" value="1"/>
</dbReference>
<dbReference type="GO" id="GO:0019674">
    <property type="term" value="P:NAD+ metabolic process"/>
    <property type="evidence" value="ECO:0007669"/>
    <property type="project" value="InterPro"/>
</dbReference>
<keyword evidence="8" id="KW-1185">Reference proteome</keyword>
<evidence type="ECO:0000256" key="1">
    <source>
        <dbReference type="ARBA" id="ARBA00022679"/>
    </source>
</evidence>
<feature type="active site" description="Proton acceptor" evidence="6">
    <location>
        <position position="73"/>
    </location>
</feature>
<dbReference type="Proteomes" id="UP000247673">
    <property type="component" value="Unassembled WGS sequence"/>
</dbReference>
<dbReference type="InterPro" id="IPR016064">
    <property type="entry name" value="NAD/diacylglycerol_kinase_sf"/>
</dbReference>
<accession>A0A2V4DJW3</accession>
<proteinExistence type="inferred from homology"/>
<comment type="catalytic activity">
    <reaction evidence="5 6">
        <text>NAD(+) + ATP = ADP + NADP(+) + H(+)</text>
        <dbReference type="Rhea" id="RHEA:18629"/>
        <dbReference type="ChEBI" id="CHEBI:15378"/>
        <dbReference type="ChEBI" id="CHEBI:30616"/>
        <dbReference type="ChEBI" id="CHEBI:57540"/>
        <dbReference type="ChEBI" id="CHEBI:58349"/>
        <dbReference type="ChEBI" id="CHEBI:456216"/>
        <dbReference type="EC" id="2.7.1.23"/>
    </reaction>
</comment>
<dbReference type="EMBL" id="QGLO01000011">
    <property type="protein sequence ID" value="PXY88389.1"/>
    <property type="molecule type" value="Genomic_DNA"/>
</dbReference>
<evidence type="ECO:0000256" key="2">
    <source>
        <dbReference type="ARBA" id="ARBA00022777"/>
    </source>
</evidence>
<dbReference type="EC" id="2.7.1.23" evidence="6"/>
<comment type="similarity">
    <text evidence="6">Belongs to the NAD kinase family.</text>
</comment>
<feature type="binding site" evidence="6">
    <location>
        <position position="158"/>
    </location>
    <ligand>
        <name>NAD(+)</name>
        <dbReference type="ChEBI" id="CHEBI:57540"/>
    </ligand>
</feature>
<dbReference type="GO" id="GO:0003951">
    <property type="term" value="F:NAD+ kinase activity"/>
    <property type="evidence" value="ECO:0007669"/>
    <property type="project" value="UniProtKB-UniRule"/>
</dbReference>
<dbReference type="InterPro" id="IPR017437">
    <property type="entry name" value="ATP-NAD_kinase_PpnK-typ_C"/>
</dbReference>
<dbReference type="HAMAP" id="MF_00361">
    <property type="entry name" value="NAD_kinase"/>
    <property type="match status" value="1"/>
</dbReference>
<keyword evidence="6" id="KW-0067">ATP-binding</keyword>
<keyword evidence="6" id="KW-0963">Cytoplasm</keyword>
<comment type="caution">
    <text evidence="7">The sequence shown here is derived from an EMBL/GenBank/DDBJ whole genome shotgun (WGS) entry which is preliminary data.</text>
</comment>
<dbReference type="GO" id="GO:0051287">
    <property type="term" value="F:NAD binding"/>
    <property type="evidence" value="ECO:0007669"/>
    <property type="project" value="UniProtKB-ARBA"/>
</dbReference>
<dbReference type="PANTHER" id="PTHR20275">
    <property type="entry name" value="NAD KINASE"/>
    <property type="match status" value="1"/>
</dbReference>
<name>A0A2V4DJW3_9GAMM</name>
<feature type="binding site" evidence="6">
    <location>
        <position position="78"/>
    </location>
    <ligand>
        <name>NAD(+)</name>
        <dbReference type="ChEBI" id="CHEBI:57540"/>
    </ligand>
</feature>
<gene>
    <name evidence="6" type="primary">nadK</name>
    <name evidence="7" type="ORF">DKK78_11580</name>
</gene>
<sequence length="292" mass="32499">MGRPFKCIGLVGIPRKLEAIETHQVLYDWLVNLGIEVLVEDRLAQYIKLPSNVYASLDTIGEQADLAIVVGGDGNMLRSARHLSHYKIKVIGVNRGNLGFLTDISHDHVIEQLTPVIKGEYDEDSRFLLEVSIYSDGQLINSGFAVNEIVVTPNTVAHMIDYDVYINERNAFSQRADGLIIATPTGSTAYSLSAGGPILAPHLDALIITPMFPHSLAVRPLVIKSDDPIHLKFPTTALDLNIACDSQIILPVRPTQDVIIRRSNYEFNLIHTKDYDYFNNLSSKLGWSQKMF</sequence>
<keyword evidence="3 6" id="KW-0521">NADP</keyword>
<evidence type="ECO:0000313" key="7">
    <source>
        <dbReference type="EMBL" id="PXY88389.1"/>
    </source>
</evidence>
<organism evidence="7 8">
    <name type="scientific">Gilliamella apis</name>
    <dbReference type="NCBI Taxonomy" id="1970738"/>
    <lineage>
        <taxon>Bacteria</taxon>
        <taxon>Pseudomonadati</taxon>
        <taxon>Pseudomonadota</taxon>
        <taxon>Gammaproteobacteria</taxon>
        <taxon>Orbales</taxon>
        <taxon>Orbaceae</taxon>
        <taxon>Gilliamella</taxon>
    </lineage>
</organism>
<evidence type="ECO:0000256" key="4">
    <source>
        <dbReference type="ARBA" id="ARBA00023027"/>
    </source>
</evidence>
<feature type="binding site" evidence="6">
    <location>
        <begin position="188"/>
        <end position="193"/>
    </location>
    <ligand>
        <name>NAD(+)</name>
        <dbReference type="ChEBI" id="CHEBI:57540"/>
    </ligand>
</feature>
<dbReference type="RefSeq" id="WP_086358329.1">
    <property type="nucleotide sequence ID" value="NZ_CP132381.1"/>
</dbReference>
<dbReference type="GO" id="GO:0005737">
    <property type="term" value="C:cytoplasm"/>
    <property type="evidence" value="ECO:0007669"/>
    <property type="project" value="UniProtKB-SubCell"/>
</dbReference>
<reference evidence="7 8" key="1">
    <citation type="submission" date="2018-05" db="EMBL/GenBank/DDBJ databases">
        <title>Reference genomes for bee gut microbiota database.</title>
        <authorList>
            <person name="Ellegaard K.M."/>
        </authorList>
    </citation>
    <scope>NUCLEOTIDE SEQUENCE [LARGE SCALE GENOMIC DNA]</scope>
    <source>
        <strain evidence="7 8">ESL0172</strain>
    </source>
</reference>
<feature type="binding site" evidence="6">
    <location>
        <position position="247"/>
    </location>
    <ligand>
        <name>NAD(+)</name>
        <dbReference type="ChEBI" id="CHEBI:57540"/>
    </ligand>
</feature>
<dbReference type="NCBIfam" id="NF002893">
    <property type="entry name" value="PRK03378.1"/>
    <property type="match status" value="1"/>
</dbReference>
<keyword evidence="4 6" id="KW-0520">NAD</keyword>
<protein>
    <recommendedName>
        <fullName evidence="6">NAD kinase</fullName>
        <ecNumber evidence="6">2.7.1.23</ecNumber>
    </recommendedName>
    <alternativeName>
        <fullName evidence="6">ATP-dependent NAD kinase</fullName>
    </alternativeName>
</protein>
<feature type="binding site" evidence="6">
    <location>
        <position position="177"/>
    </location>
    <ligand>
        <name>NAD(+)</name>
        <dbReference type="ChEBI" id="CHEBI:57540"/>
    </ligand>
</feature>
<dbReference type="Gene3D" id="2.60.200.30">
    <property type="entry name" value="Probable inorganic polyphosphate/atp-NAD kinase, domain 2"/>
    <property type="match status" value="1"/>
</dbReference>
<feature type="binding site" evidence="6">
    <location>
        <begin position="73"/>
        <end position="74"/>
    </location>
    <ligand>
        <name>NAD(+)</name>
        <dbReference type="ChEBI" id="CHEBI:57540"/>
    </ligand>
</feature>
<keyword evidence="2 6" id="KW-0418">Kinase</keyword>
<dbReference type="GO" id="GO:0046872">
    <property type="term" value="F:metal ion binding"/>
    <property type="evidence" value="ECO:0007669"/>
    <property type="project" value="UniProtKB-UniRule"/>
</dbReference>
<comment type="function">
    <text evidence="6">Involved in the regulation of the intracellular balance of NAD and NADP, and is a key enzyme in the biosynthesis of NADP. Catalyzes specifically the phosphorylation on 2'-hydroxyl of the adenosine moiety of NAD to yield NADP.</text>
</comment>